<sequence>MPKITENLPGVKTRRIGVTYVPKVANAEFPRDSEFSKYYCCKQVMRAPAAINNICNNLTWRKTHPKSWSVQRMKVPTVLFIFCWAMQFKAAAAVTIQDHSDYQACIQNGCSRLYLRDSLTGTVPTQMGALTQLTDLSVQGWVPQPRGAGSQGRGGALGGLRPGPAREEVPRGVERSAALMRSDLTWPRSTEGAHPVVTPVCMRHGVDVYVSGYNSLTGTVPTQMGALTQLQYLALGYNSLMGTVPTQMGALTQLYELDLHRNSLTGTVPTQMGALTQLQYLASGAVRLLHCNLMFSVGAYVCDAVGRLPKPVGAGSHGRGQQGLQGRGGALGGLRPGQAREEVPGGLEQSAALMRSDLTWPRSAEGAHPVVTPGHCWVGEGGTMMVTSGRWGMEETAARYIFDDSLMGTVPTQLGELTQLTYLQRPTPKHATPVGGIYAGPQGPFGCFAAVCCSQSGRMSVMRLDGSQSLSGADPMAVGSRGRWMCALWLLRLLVAAHTETGFLGTGAHNHQSAGVVPILRCTPGSCRDGCPTLEVQGHRAGVVPSEVSDQALQTGITGSGGLAGILDDAMTGPIDGTVLRGLHVGWLLGYYQGRRGYCWVGEGGTMMLTSGRWEMEETAARDLQYNGLTGTVPTQMGALTQLTRLDLYNNSLTGTVPTQMGALTQQNSLYLYDNSLTGTVPTQMGALTQLTRLYLHDNSLTGTVPTQMGALAQLYHL</sequence>
<dbReference type="GO" id="GO:0005930">
    <property type="term" value="C:axoneme"/>
    <property type="evidence" value="ECO:0007669"/>
    <property type="project" value="UniProtKB-SubCell"/>
</dbReference>
<evidence type="ECO:0000256" key="1">
    <source>
        <dbReference type="ARBA" id="ARBA00004430"/>
    </source>
</evidence>
<dbReference type="EMBL" id="LGRX02000805">
    <property type="protein sequence ID" value="KAK3287549.1"/>
    <property type="molecule type" value="Genomic_DNA"/>
</dbReference>
<keyword evidence="3" id="KW-0677">Repeat</keyword>
<feature type="compositionally biased region" description="Gly residues" evidence="4">
    <location>
        <begin position="149"/>
        <end position="161"/>
    </location>
</feature>
<dbReference type="PANTHER" id="PTHR48064:SF6">
    <property type="entry name" value="RECEPTOR-LIKE PROTEIN KINASE 2"/>
    <property type="match status" value="1"/>
</dbReference>
<evidence type="ECO:0000256" key="3">
    <source>
        <dbReference type="ARBA" id="ARBA00022737"/>
    </source>
</evidence>
<dbReference type="Pfam" id="PF00560">
    <property type="entry name" value="LRR_1"/>
    <property type="match status" value="2"/>
</dbReference>
<dbReference type="SMART" id="SM00369">
    <property type="entry name" value="LRR_TYP"/>
    <property type="match status" value="3"/>
</dbReference>
<evidence type="ECO:0000256" key="4">
    <source>
        <dbReference type="SAM" id="MobiDB-lite"/>
    </source>
</evidence>
<dbReference type="SUPFAM" id="SSF52058">
    <property type="entry name" value="L domain-like"/>
    <property type="match status" value="1"/>
</dbReference>
<dbReference type="AlphaFoldDB" id="A0AAE0H0C9"/>
<name>A0AAE0H0C9_9CHLO</name>
<dbReference type="FunFam" id="3.80.10.10:FF:000383">
    <property type="entry name" value="Leucine-rich repeat receptor protein kinase EMS1"/>
    <property type="match status" value="2"/>
</dbReference>
<evidence type="ECO:0000256" key="2">
    <source>
        <dbReference type="ARBA" id="ARBA00022614"/>
    </source>
</evidence>
<keyword evidence="6" id="KW-1185">Reference proteome</keyword>
<dbReference type="Gene3D" id="3.80.10.10">
    <property type="entry name" value="Ribonuclease Inhibitor"/>
    <property type="match status" value="2"/>
</dbReference>
<dbReference type="InterPro" id="IPR003591">
    <property type="entry name" value="Leu-rich_rpt_typical-subtyp"/>
</dbReference>
<accession>A0AAE0H0C9</accession>
<gene>
    <name evidence="5" type="ORF">CYMTET_4940</name>
</gene>
<evidence type="ECO:0000313" key="6">
    <source>
        <dbReference type="Proteomes" id="UP001190700"/>
    </source>
</evidence>
<feature type="region of interest" description="Disordered" evidence="4">
    <location>
        <begin position="145"/>
        <end position="171"/>
    </location>
</feature>
<dbReference type="Proteomes" id="UP001190700">
    <property type="component" value="Unassembled WGS sequence"/>
</dbReference>
<comment type="caution">
    <text evidence="5">The sequence shown here is derived from an EMBL/GenBank/DDBJ whole genome shotgun (WGS) entry which is preliminary data.</text>
</comment>
<protein>
    <submittedName>
        <fullName evidence="5">Uncharacterized protein</fullName>
    </submittedName>
</protein>
<reference evidence="5 6" key="1">
    <citation type="journal article" date="2015" name="Genome Biol. Evol.">
        <title>Comparative Genomics of a Bacterivorous Green Alga Reveals Evolutionary Causalities and Consequences of Phago-Mixotrophic Mode of Nutrition.</title>
        <authorList>
            <person name="Burns J.A."/>
            <person name="Paasch A."/>
            <person name="Narechania A."/>
            <person name="Kim E."/>
        </authorList>
    </citation>
    <scope>NUCLEOTIDE SEQUENCE [LARGE SCALE GENOMIC DNA]</scope>
    <source>
        <strain evidence="5 6">PLY_AMNH</strain>
    </source>
</reference>
<feature type="region of interest" description="Disordered" evidence="4">
    <location>
        <begin position="312"/>
        <end position="345"/>
    </location>
</feature>
<evidence type="ECO:0000313" key="5">
    <source>
        <dbReference type="EMBL" id="KAK3287549.1"/>
    </source>
</evidence>
<feature type="compositionally biased region" description="Gly residues" evidence="4">
    <location>
        <begin position="315"/>
        <end position="335"/>
    </location>
</feature>
<organism evidence="5 6">
    <name type="scientific">Cymbomonas tetramitiformis</name>
    <dbReference type="NCBI Taxonomy" id="36881"/>
    <lineage>
        <taxon>Eukaryota</taxon>
        <taxon>Viridiplantae</taxon>
        <taxon>Chlorophyta</taxon>
        <taxon>Pyramimonadophyceae</taxon>
        <taxon>Pyramimonadales</taxon>
        <taxon>Pyramimonadaceae</taxon>
        <taxon>Cymbomonas</taxon>
    </lineage>
</organism>
<proteinExistence type="predicted"/>
<keyword evidence="2" id="KW-0433">Leucine-rich repeat</keyword>
<dbReference type="InterPro" id="IPR001611">
    <property type="entry name" value="Leu-rich_rpt"/>
</dbReference>
<dbReference type="PANTHER" id="PTHR48064">
    <property type="entry name" value="OS01G0750400 PROTEIN"/>
    <property type="match status" value="1"/>
</dbReference>
<dbReference type="InterPro" id="IPR053038">
    <property type="entry name" value="RLP_Defense"/>
</dbReference>
<comment type="subcellular location">
    <subcellularLocation>
        <location evidence="1">Cytoplasm</location>
        <location evidence="1">Cytoskeleton</location>
        <location evidence="1">Cilium axoneme</location>
    </subcellularLocation>
</comment>
<dbReference type="InterPro" id="IPR032675">
    <property type="entry name" value="LRR_dom_sf"/>
</dbReference>